<proteinExistence type="predicted"/>
<sequence length="243" mass="27386">MATKPIILLDDGGVMSDNRLRGSQWQRLVGEFFMPRLGGEAVAWSEANRIYTAYLFEATNWQTRVQATPNYRDFERVYWLDWLGGMCQFVGVKAPSEEECIELARQAEAYITPRVRASFPGAIEAIRELHIQGYEMHTASGESSIHLQNYLQGMGVREYFGHLYGSDLVGMLKEWPAYYERLFADSGITPSSALIVDDSPRNLAWARDLGAMAVLVSAQHEALDGMFCIRSLAELPELVQHLA</sequence>
<protein>
    <recommendedName>
        <fullName evidence="3">HAD family hydrolase</fullName>
    </recommendedName>
</protein>
<dbReference type="CDD" id="cd01427">
    <property type="entry name" value="HAD_like"/>
    <property type="match status" value="1"/>
</dbReference>
<evidence type="ECO:0000313" key="2">
    <source>
        <dbReference type="Proteomes" id="UP000612362"/>
    </source>
</evidence>
<dbReference type="Proteomes" id="UP000612362">
    <property type="component" value="Unassembled WGS sequence"/>
</dbReference>
<accession>A0A8J3MWD0</accession>
<reference evidence="1" key="1">
    <citation type="submission" date="2020-10" db="EMBL/GenBank/DDBJ databases">
        <title>Taxonomic study of unclassified bacteria belonging to the class Ktedonobacteria.</title>
        <authorList>
            <person name="Yabe S."/>
            <person name="Wang C.M."/>
            <person name="Zheng Y."/>
            <person name="Sakai Y."/>
            <person name="Cavaletti L."/>
            <person name="Monciardini P."/>
            <person name="Donadio S."/>
        </authorList>
    </citation>
    <scope>NUCLEOTIDE SEQUENCE</scope>
    <source>
        <strain evidence="1">SOSP1-1</strain>
    </source>
</reference>
<dbReference type="Pfam" id="PF00702">
    <property type="entry name" value="Hydrolase"/>
    <property type="match status" value="1"/>
</dbReference>
<dbReference type="InterPro" id="IPR050155">
    <property type="entry name" value="HAD-like_hydrolase_sf"/>
</dbReference>
<organism evidence="1 2">
    <name type="scientific">Ktedonospora formicarum</name>
    <dbReference type="NCBI Taxonomy" id="2778364"/>
    <lineage>
        <taxon>Bacteria</taxon>
        <taxon>Bacillati</taxon>
        <taxon>Chloroflexota</taxon>
        <taxon>Ktedonobacteria</taxon>
        <taxon>Ktedonobacterales</taxon>
        <taxon>Ktedonobacteraceae</taxon>
        <taxon>Ktedonospora</taxon>
    </lineage>
</organism>
<dbReference type="NCBIfam" id="TIGR01509">
    <property type="entry name" value="HAD-SF-IA-v3"/>
    <property type="match status" value="1"/>
</dbReference>
<dbReference type="Gene3D" id="3.40.50.1000">
    <property type="entry name" value="HAD superfamily/HAD-like"/>
    <property type="match status" value="1"/>
</dbReference>
<dbReference type="InterPro" id="IPR023214">
    <property type="entry name" value="HAD_sf"/>
</dbReference>
<name>A0A8J3MWD0_9CHLR</name>
<dbReference type="AlphaFoldDB" id="A0A8J3MWD0"/>
<dbReference type="GO" id="GO:0006281">
    <property type="term" value="P:DNA repair"/>
    <property type="evidence" value="ECO:0007669"/>
    <property type="project" value="TreeGrafter"/>
</dbReference>
<dbReference type="SUPFAM" id="SSF56784">
    <property type="entry name" value="HAD-like"/>
    <property type="match status" value="1"/>
</dbReference>
<dbReference type="GO" id="GO:0005829">
    <property type="term" value="C:cytosol"/>
    <property type="evidence" value="ECO:0007669"/>
    <property type="project" value="TreeGrafter"/>
</dbReference>
<dbReference type="PANTHER" id="PTHR43434">
    <property type="entry name" value="PHOSPHOGLYCOLATE PHOSPHATASE"/>
    <property type="match status" value="1"/>
</dbReference>
<dbReference type="PANTHER" id="PTHR43434:SF1">
    <property type="entry name" value="PHOSPHOGLYCOLATE PHOSPHATASE"/>
    <property type="match status" value="1"/>
</dbReference>
<comment type="caution">
    <text evidence="1">The sequence shown here is derived from an EMBL/GenBank/DDBJ whole genome shotgun (WGS) entry which is preliminary data.</text>
</comment>
<dbReference type="InterPro" id="IPR036412">
    <property type="entry name" value="HAD-like_sf"/>
</dbReference>
<dbReference type="RefSeq" id="WP_220196740.1">
    <property type="nucleotide sequence ID" value="NZ_BNJF01000003.1"/>
</dbReference>
<keyword evidence="2" id="KW-1185">Reference proteome</keyword>
<gene>
    <name evidence="1" type="ORF">KSX_56130</name>
</gene>
<dbReference type="EMBL" id="BNJF01000003">
    <property type="protein sequence ID" value="GHO47450.1"/>
    <property type="molecule type" value="Genomic_DNA"/>
</dbReference>
<evidence type="ECO:0000313" key="1">
    <source>
        <dbReference type="EMBL" id="GHO47450.1"/>
    </source>
</evidence>
<evidence type="ECO:0008006" key="3">
    <source>
        <dbReference type="Google" id="ProtNLM"/>
    </source>
</evidence>
<dbReference type="GO" id="GO:0008967">
    <property type="term" value="F:phosphoglycolate phosphatase activity"/>
    <property type="evidence" value="ECO:0007669"/>
    <property type="project" value="TreeGrafter"/>
</dbReference>
<dbReference type="InterPro" id="IPR006439">
    <property type="entry name" value="HAD-SF_hydro_IA"/>
</dbReference>